<protein>
    <submittedName>
        <fullName evidence="5">Helix-turn-helix domain-containing protein</fullName>
    </submittedName>
</protein>
<dbReference type="InterPro" id="IPR009057">
    <property type="entry name" value="Homeodomain-like_sf"/>
</dbReference>
<comment type="caution">
    <text evidence="5">The sequence shown here is derived from an EMBL/GenBank/DDBJ whole genome shotgun (WGS) entry which is preliminary data.</text>
</comment>
<dbReference type="SMART" id="SM00342">
    <property type="entry name" value="HTH_ARAC"/>
    <property type="match status" value="1"/>
</dbReference>
<dbReference type="InterPro" id="IPR020449">
    <property type="entry name" value="Tscrpt_reg_AraC-type_HTH"/>
</dbReference>
<dbReference type="InterPro" id="IPR003313">
    <property type="entry name" value="AraC-bd"/>
</dbReference>
<dbReference type="Gene3D" id="2.60.120.10">
    <property type="entry name" value="Jelly Rolls"/>
    <property type="match status" value="1"/>
</dbReference>
<gene>
    <name evidence="5" type="ORF">GQF01_08105</name>
</gene>
<evidence type="ECO:0000313" key="6">
    <source>
        <dbReference type="Proteomes" id="UP000481087"/>
    </source>
</evidence>
<dbReference type="PANTHER" id="PTHR43280:SF28">
    <property type="entry name" value="HTH-TYPE TRANSCRIPTIONAL ACTIVATOR RHAS"/>
    <property type="match status" value="1"/>
</dbReference>
<dbReference type="Pfam" id="PF12833">
    <property type="entry name" value="HTH_18"/>
    <property type="match status" value="1"/>
</dbReference>
<evidence type="ECO:0000256" key="1">
    <source>
        <dbReference type="ARBA" id="ARBA00023015"/>
    </source>
</evidence>
<dbReference type="Pfam" id="PF02311">
    <property type="entry name" value="AraC_binding"/>
    <property type="match status" value="1"/>
</dbReference>
<feature type="domain" description="HTH araC/xylS-type" evidence="4">
    <location>
        <begin position="209"/>
        <end position="307"/>
    </location>
</feature>
<dbReference type="RefSeq" id="WP_202556120.1">
    <property type="nucleotide sequence ID" value="NZ_WTUZ01000010.1"/>
</dbReference>
<dbReference type="PRINTS" id="PR00032">
    <property type="entry name" value="HTHARAC"/>
</dbReference>
<dbReference type="AlphaFoldDB" id="A0A6L8UYK4"/>
<keyword evidence="1" id="KW-0805">Transcription regulation</keyword>
<dbReference type="Proteomes" id="UP000481087">
    <property type="component" value="Unassembled WGS sequence"/>
</dbReference>
<dbReference type="Gene3D" id="1.10.10.60">
    <property type="entry name" value="Homeodomain-like"/>
    <property type="match status" value="2"/>
</dbReference>
<dbReference type="PROSITE" id="PS01124">
    <property type="entry name" value="HTH_ARAC_FAMILY_2"/>
    <property type="match status" value="1"/>
</dbReference>
<proteinExistence type="predicted"/>
<accession>A0A6L8UYK4</accession>
<keyword evidence="6" id="KW-1185">Reference proteome</keyword>
<name>A0A6L8UYK4_9BACL</name>
<dbReference type="SUPFAM" id="SSF51215">
    <property type="entry name" value="Regulatory protein AraC"/>
    <property type="match status" value="1"/>
</dbReference>
<organism evidence="5 6">
    <name type="scientific">Paenibacillus silvestris</name>
    <dbReference type="NCBI Taxonomy" id="2606219"/>
    <lineage>
        <taxon>Bacteria</taxon>
        <taxon>Bacillati</taxon>
        <taxon>Bacillota</taxon>
        <taxon>Bacilli</taxon>
        <taxon>Bacillales</taxon>
        <taxon>Paenibacillaceae</taxon>
        <taxon>Paenibacillus</taxon>
    </lineage>
</organism>
<keyword evidence="3" id="KW-0804">Transcription</keyword>
<dbReference type="GO" id="GO:0003700">
    <property type="term" value="F:DNA-binding transcription factor activity"/>
    <property type="evidence" value="ECO:0007669"/>
    <property type="project" value="InterPro"/>
</dbReference>
<dbReference type="InterPro" id="IPR014710">
    <property type="entry name" value="RmlC-like_jellyroll"/>
</dbReference>
<dbReference type="GO" id="GO:0043565">
    <property type="term" value="F:sequence-specific DNA binding"/>
    <property type="evidence" value="ECO:0007669"/>
    <property type="project" value="InterPro"/>
</dbReference>
<evidence type="ECO:0000259" key="4">
    <source>
        <dbReference type="PROSITE" id="PS01124"/>
    </source>
</evidence>
<reference evidence="5 6" key="1">
    <citation type="submission" date="2019-12" db="EMBL/GenBank/DDBJ databases">
        <title>Paenibacillus sp. nov. sp. isolated from soil.</title>
        <authorList>
            <person name="Kim J."/>
            <person name="Jeong S.E."/>
            <person name="Jung H.S."/>
            <person name="Jeon C.O."/>
        </authorList>
    </citation>
    <scope>NUCLEOTIDE SEQUENCE [LARGE SCALE GENOMIC DNA]</scope>
    <source>
        <strain evidence="5 6">5J-6</strain>
    </source>
</reference>
<dbReference type="PANTHER" id="PTHR43280">
    <property type="entry name" value="ARAC-FAMILY TRANSCRIPTIONAL REGULATOR"/>
    <property type="match status" value="1"/>
</dbReference>
<dbReference type="SUPFAM" id="SSF46689">
    <property type="entry name" value="Homeodomain-like"/>
    <property type="match status" value="2"/>
</dbReference>
<sequence>MMKTEAKKGIVHMVNLLRQSQFMKDKQIPFSINRCFHHQDNMPTVHSHDFIELVYVVSGQADHVFEGESYQIQTGDVFIINPGEVHTYCTKPGEGIEIINCLFTPELIQESLLKELGVSQSMDYYYVHPFLNPRERFHHRLNLMGQASNHVLTLLEAMISEWEHHRPGYLPLIKLQMLQLLILLSRCYSDSMNKEKKSSRSANHTILVRRITGFLERHFDKKMTIPDLCELFNVSSRQLNRVFKQETNQTVTERIHDIRIERAKQYLTEGDEKVIHVAQRVGYEDPAFFTQLFRRRVGCSPGQYRDLHGEVLENAQEIQ</sequence>
<dbReference type="InterPro" id="IPR037923">
    <property type="entry name" value="HTH-like"/>
</dbReference>
<evidence type="ECO:0000256" key="3">
    <source>
        <dbReference type="ARBA" id="ARBA00023163"/>
    </source>
</evidence>
<dbReference type="InterPro" id="IPR018060">
    <property type="entry name" value="HTH_AraC"/>
</dbReference>
<evidence type="ECO:0000256" key="2">
    <source>
        <dbReference type="ARBA" id="ARBA00023125"/>
    </source>
</evidence>
<keyword evidence="2" id="KW-0238">DNA-binding</keyword>
<dbReference type="EMBL" id="WTUZ01000010">
    <property type="protein sequence ID" value="MZQ82100.1"/>
    <property type="molecule type" value="Genomic_DNA"/>
</dbReference>
<evidence type="ECO:0000313" key="5">
    <source>
        <dbReference type="EMBL" id="MZQ82100.1"/>
    </source>
</evidence>